<protein>
    <submittedName>
        <fullName evidence="2">DUF2842 domain-containing protein</fullName>
    </submittedName>
</protein>
<feature type="transmembrane region" description="Helical" evidence="1">
    <location>
        <begin position="40"/>
        <end position="58"/>
    </location>
</feature>
<sequence>MPPRLRSFIACMGVLVWLAFYIWAVIAIGEWLPRNPWIDLIYYGIAGTAWGLPLYPLFKWSGGAGQN</sequence>
<dbReference type="Pfam" id="PF11003">
    <property type="entry name" value="DUF2842"/>
    <property type="match status" value="1"/>
</dbReference>
<dbReference type="Proteomes" id="UP000595448">
    <property type="component" value="Chromosome"/>
</dbReference>
<dbReference type="EMBL" id="CP067977">
    <property type="protein sequence ID" value="QQQ18901.1"/>
    <property type="molecule type" value="Genomic_DNA"/>
</dbReference>
<reference evidence="2 3" key="1">
    <citation type="submission" date="2021-01" db="EMBL/GenBank/DDBJ databases">
        <title>Brevundimonas vitis sp. nov., an bacterium isolated from grape (Vitis vinifera).</title>
        <authorList>
            <person name="Jiang L."/>
            <person name="Lee J."/>
        </authorList>
    </citation>
    <scope>NUCLEOTIDE SEQUENCE [LARGE SCALE GENOMIC DNA]</scope>
    <source>
        <strain evidence="2 3">GRTSA-9</strain>
    </source>
</reference>
<dbReference type="RefSeq" id="WP_201103255.1">
    <property type="nucleotide sequence ID" value="NZ_CP067977.1"/>
</dbReference>
<dbReference type="InterPro" id="IPR021265">
    <property type="entry name" value="DUF2842"/>
</dbReference>
<keyword evidence="1" id="KW-0812">Transmembrane</keyword>
<evidence type="ECO:0000256" key="1">
    <source>
        <dbReference type="SAM" id="Phobius"/>
    </source>
</evidence>
<evidence type="ECO:0000313" key="2">
    <source>
        <dbReference type="EMBL" id="QQQ18901.1"/>
    </source>
</evidence>
<keyword evidence="1" id="KW-0472">Membrane</keyword>
<organism evidence="2 3">
    <name type="scientific">Brevundimonas vitisensis</name>
    <dbReference type="NCBI Taxonomy" id="2800818"/>
    <lineage>
        <taxon>Bacteria</taxon>
        <taxon>Pseudomonadati</taxon>
        <taxon>Pseudomonadota</taxon>
        <taxon>Alphaproteobacteria</taxon>
        <taxon>Caulobacterales</taxon>
        <taxon>Caulobacteraceae</taxon>
        <taxon>Brevundimonas</taxon>
    </lineage>
</organism>
<keyword evidence="1" id="KW-1133">Transmembrane helix</keyword>
<keyword evidence="3" id="KW-1185">Reference proteome</keyword>
<gene>
    <name evidence="2" type="ORF">JIP62_01800</name>
</gene>
<evidence type="ECO:0000313" key="3">
    <source>
        <dbReference type="Proteomes" id="UP000595448"/>
    </source>
</evidence>
<feature type="transmembrane region" description="Helical" evidence="1">
    <location>
        <begin position="7"/>
        <end position="28"/>
    </location>
</feature>
<name>A0ABX7BRE4_9CAUL</name>
<proteinExistence type="predicted"/>
<accession>A0ABX7BRE4</accession>